<sequence length="184" mass="20984">MFSKNNAILVVIDMQEKLCKVMRNLDRTTKNIRLLVEAANEFNMPIIYTEQYPKGLGETIEPLKSLLEKYNAERFDKMSFSALKIEEIAKRIEELGRKTVVLTGIESHICVLSTAVDLKAKGYNVVIARDATTSREDEFYSTAMDFYNGHGISVIPAETLVFYWLEFAGTDSFKKLQRIILGKD</sequence>
<name>F2LVT0_HIPMA</name>
<reference evidence="3" key="2">
    <citation type="submission" date="2011-03" db="EMBL/GenBank/DDBJ databases">
        <title>The complete genome of Hippea maritima DSM 10411.</title>
        <authorList>
            <consortium name="US DOE Joint Genome Institute (JGI-PGF)"/>
            <person name="Lucas S."/>
            <person name="Copeland A."/>
            <person name="Lapidus A."/>
            <person name="Bruce D."/>
            <person name="Goodwin L."/>
            <person name="Pitluck S."/>
            <person name="Peters L."/>
            <person name="Kyrpides N."/>
            <person name="Mavromatis K."/>
            <person name="Pagani I."/>
            <person name="Ivanova N."/>
            <person name="Mikhailova N."/>
            <person name="Lu M."/>
            <person name="Detter J.C."/>
            <person name="Tapia R."/>
            <person name="Han C."/>
            <person name="Land M."/>
            <person name="Hauser L."/>
            <person name="Markowitz V."/>
            <person name="Cheng J.-F."/>
            <person name="Hugenholtz P."/>
            <person name="Woyke T."/>
            <person name="Wu D."/>
            <person name="Spring S."/>
            <person name="Schroeder M."/>
            <person name="Brambilla E."/>
            <person name="Klenk H.-P."/>
            <person name="Eisen J.A."/>
        </authorList>
    </citation>
    <scope>NUCLEOTIDE SEQUENCE [LARGE SCALE GENOMIC DNA]</scope>
    <source>
        <strain evidence="3">ATCC 700847 / DSM 10411 / MH2</strain>
    </source>
</reference>
<evidence type="ECO:0000259" key="1">
    <source>
        <dbReference type="Pfam" id="PF00857"/>
    </source>
</evidence>
<dbReference type="FunCoup" id="F2LVT0">
    <property type="interactions" value="236"/>
</dbReference>
<dbReference type="KEGG" id="hmr:Hipma_0894"/>
<dbReference type="Proteomes" id="UP000008139">
    <property type="component" value="Chromosome"/>
</dbReference>
<dbReference type="AlphaFoldDB" id="F2LVT0"/>
<evidence type="ECO:0000313" key="2">
    <source>
        <dbReference type="EMBL" id="AEA33864.1"/>
    </source>
</evidence>
<dbReference type="PANTHER" id="PTHR14119:SF3">
    <property type="entry name" value="ISOCHORISMATASE DOMAIN-CONTAINING PROTEIN 2"/>
    <property type="match status" value="1"/>
</dbReference>
<dbReference type="InterPro" id="IPR000868">
    <property type="entry name" value="Isochorismatase-like_dom"/>
</dbReference>
<dbReference type="InterPro" id="IPR050993">
    <property type="entry name" value="Isochorismatase_domain"/>
</dbReference>
<dbReference type="HOGENOM" id="CLU_066901_0_1_7"/>
<dbReference type="SUPFAM" id="SSF52499">
    <property type="entry name" value="Isochorismatase-like hydrolases"/>
    <property type="match status" value="1"/>
</dbReference>
<protein>
    <submittedName>
        <fullName evidence="2">Isochorismatase hydrolase</fullName>
    </submittedName>
</protein>
<dbReference type="InterPro" id="IPR036380">
    <property type="entry name" value="Isochorismatase-like_sf"/>
</dbReference>
<dbReference type="STRING" id="760142.Hipma_0894"/>
<proteinExistence type="predicted"/>
<reference evidence="2 3" key="1">
    <citation type="journal article" date="2011" name="Stand. Genomic Sci.">
        <title>Complete genome sequence of the thermophilic sulfur-reducer Hippea maritima type strain (MH(2)).</title>
        <authorList>
            <person name="Huntemann M."/>
            <person name="Lu M."/>
            <person name="Nolan M."/>
            <person name="Lapidus A."/>
            <person name="Lucas S."/>
            <person name="Hammon N."/>
            <person name="Deshpande S."/>
            <person name="Cheng J.F."/>
            <person name="Tapia R."/>
            <person name="Han C."/>
            <person name="Goodwin L."/>
            <person name="Pitluck S."/>
            <person name="Liolios K."/>
            <person name="Pagani I."/>
            <person name="Ivanova N."/>
            <person name="Ovchinikova G."/>
            <person name="Pati A."/>
            <person name="Chen A."/>
            <person name="Palaniappan K."/>
            <person name="Land M."/>
            <person name="Hauser L."/>
            <person name="Jeffries C.D."/>
            <person name="Detter J.C."/>
            <person name="Brambilla E.M."/>
            <person name="Rohde M."/>
            <person name="Spring S."/>
            <person name="Goker M."/>
            <person name="Woyke T."/>
            <person name="Bristow J."/>
            <person name="Eisen J.A."/>
            <person name="Markowitz V."/>
            <person name="Hugenholtz P."/>
            <person name="Kyrpides N.C."/>
            <person name="Klenk H.P."/>
            <person name="Mavromatis K."/>
        </authorList>
    </citation>
    <scope>NUCLEOTIDE SEQUENCE [LARGE SCALE GENOMIC DNA]</scope>
    <source>
        <strain evidence="3">ATCC 700847 / DSM 10411 / MH2</strain>
    </source>
</reference>
<organism evidence="2 3">
    <name type="scientific">Hippea maritima (strain ATCC 700847 / DSM 10411 / MH2)</name>
    <dbReference type="NCBI Taxonomy" id="760142"/>
    <lineage>
        <taxon>Bacteria</taxon>
        <taxon>Pseudomonadati</taxon>
        <taxon>Campylobacterota</taxon>
        <taxon>Desulfurellia</taxon>
        <taxon>Desulfurellales</taxon>
        <taxon>Hippeaceae</taxon>
        <taxon>Hippea</taxon>
    </lineage>
</organism>
<dbReference type="EMBL" id="CP002606">
    <property type="protein sequence ID" value="AEA33864.1"/>
    <property type="molecule type" value="Genomic_DNA"/>
</dbReference>
<dbReference type="RefSeq" id="WP_013681905.1">
    <property type="nucleotide sequence ID" value="NC_015318.1"/>
</dbReference>
<dbReference type="GO" id="GO:0016787">
    <property type="term" value="F:hydrolase activity"/>
    <property type="evidence" value="ECO:0007669"/>
    <property type="project" value="UniProtKB-KW"/>
</dbReference>
<feature type="domain" description="Isochorismatase-like" evidence="1">
    <location>
        <begin position="8"/>
        <end position="157"/>
    </location>
</feature>
<dbReference type="Pfam" id="PF00857">
    <property type="entry name" value="Isochorismatase"/>
    <property type="match status" value="1"/>
</dbReference>
<dbReference type="Gene3D" id="3.40.50.850">
    <property type="entry name" value="Isochorismatase-like"/>
    <property type="match status" value="1"/>
</dbReference>
<keyword evidence="2" id="KW-0378">Hydrolase</keyword>
<gene>
    <name evidence="2" type="ordered locus">Hipma_0894</name>
</gene>
<dbReference type="InParanoid" id="F2LVT0"/>
<accession>F2LVT0</accession>
<evidence type="ECO:0000313" key="3">
    <source>
        <dbReference type="Proteomes" id="UP000008139"/>
    </source>
</evidence>
<keyword evidence="3" id="KW-1185">Reference proteome</keyword>
<dbReference type="PANTHER" id="PTHR14119">
    <property type="entry name" value="HYDROLASE"/>
    <property type="match status" value="1"/>
</dbReference>
<dbReference type="OrthoDB" id="9796958at2"/>
<dbReference type="eggNOG" id="COG1335">
    <property type="taxonomic scope" value="Bacteria"/>
</dbReference>